<gene>
    <name evidence="5" type="ORF">AU467_27150</name>
</gene>
<evidence type="ECO:0000256" key="2">
    <source>
        <dbReference type="ARBA" id="ARBA00005695"/>
    </source>
</evidence>
<feature type="domain" description="Solute-binding protein family 5" evidence="4">
    <location>
        <begin position="117"/>
        <end position="438"/>
    </location>
</feature>
<dbReference type="Gene3D" id="3.10.105.10">
    <property type="entry name" value="Dipeptide-binding Protein, Domain 3"/>
    <property type="match status" value="1"/>
</dbReference>
<accession>A0A101KQJ8</accession>
<dbReference type="GO" id="GO:0015833">
    <property type="term" value="P:peptide transport"/>
    <property type="evidence" value="ECO:0007669"/>
    <property type="project" value="TreeGrafter"/>
</dbReference>
<dbReference type="GO" id="GO:1904680">
    <property type="term" value="F:peptide transmembrane transporter activity"/>
    <property type="evidence" value="ECO:0007669"/>
    <property type="project" value="TreeGrafter"/>
</dbReference>
<dbReference type="PANTHER" id="PTHR30290">
    <property type="entry name" value="PERIPLASMIC BINDING COMPONENT OF ABC TRANSPORTER"/>
    <property type="match status" value="1"/>
</dbReference>
<dbReference type="Gene3D" id="3.40.190.10">
    <property type="entry name" value="Periplasmic binding protein-like II"/>
    <property type="match status" value="1"/>
</dbReference>
<comment type="subcellular location">
    <subcellularLocation>
        <location evidence="1">Periplasm</location>
    </subcellularLocation>
</comment>
<dbReference type="GO" id="GO:0030288">
    <property type="term" value="C:outer membrane-bounded periplasmic space"/>
    <property type="evidence" value="ECO:0007669"/>
    <property type="project" value="UniProtKB-ARBA"/>
</dbReference>
<name>A0A101KQJ8_RHILI</name>
<dbReference type="GO" id="GO:0043190">
    <property type="term" value="C:ATP-binding cassette (ABC) transporter complex"/>
    <property type="evidence" value="ECO:0007669"/>
    <property type="project" value="InterPro"/>
</dbReference>
<dbReference type="PIRSF" id="PIRSF002741">
    <property type="entry name" value="MppA"/>
    <property type="match status" value="1"/>
</dbReference>
<protein>
    <submittedName>
        <fullName evidence="5">Peptide ABC transporter substrate-binding protein</fullName>
    </submittedName>
</protein>
<proteinExistence type="inferred from homology"/>
<comment type="similarity">
    <text evidence="2">Belongs to the bacterial solute-binding protein 5 family.</text>
</comment>
<dbReference type="InterPro" id="IPR023765">
    <property type="entry name" value="SBP_5_CS"/>
</dbReference>
<dbReference type="OrthoDB" id="9803988at2"/>
<keyword evidence="3" id="KW-0732">Signal</keyword>
<dbReference type="Proteomes" id="UP000053176">
    <property type="component" value="Unassembled WGS sequence"/>
</dbReference>
<dbReference type="InterPro" id="IPR039424">
    <property type="entry name" value="SBP_5"/>
</dbReference>
<dbReference type="Pfam" id="PF00496">
    <property type="entry name" value="SBP_bac_5"/>
    <property type="match status" value="1"/>
</dbReference>
<comment type="caution">
    <text evidence="5">The sequence shown here is derived from an EMBL/GenBank/DDBJ whole genome shotgun (WGS) entry which is preliminary data.</text>
</comment>
<dbReference type="InterPro" id="IPR000914">
    <property type="entry name" value="SBP_5_dom"/>
</dbReference>
<dbReference type="SUPFAM" id="SSF53850">
    <property type="entry name" value="Periplasmic binding protein-like II"/>
    <property type="match status" value="1"/>
</dbReference>
<evidence type="ECO:0000256" key="3">
    <source>
        <dbReference type="ARBA" id="ARBA00022729"/>
    </source>
</evidence>
<sequence length="554" mass="60148">MSKNYRILDLIRRNRTPLENHLIDGLIDGRVSRRDFVRHGSLLGLSLPLLGRIGMAAGFGAAPSLARAAGAAGATIRVGSNVPSAAIDPVTIADAGGLLVMQQVAEFLCIDGPDLVLKPSLAESWKPNADGTVWTFTLRKGVKFHSGGEMKADDVVASIDRLADPANSSNALSVFTGILQKGNTKKVDDYTVEFHLDAANGNFPYMVSSDNYNAVIIPASYKGDYEKSFDGTGPFKLEKYTPKVGASFVRNDDYWGEKALPDRTEFTFFSDMQAQILALQGGQIDIINQMPVLAGVAILNDPNFDVISLKSSAHQQLHMHCDEGPTKDARVRRAIALCLDREKLAAGLMKGRSALGNDSPFAAVYPSTDTSVPQRKQDIAQAKQLMEAAGVGQGFKMTLTTERYLEIPEYAQLIQNWVKEIGIDLELNILDQGAYYGDAVFGKSNWLDSAMGITDYGHRGVPNVYLAAPLKSDGTWNAAHFKNKDYDQLATSYIAALDLEAQKADAGKIQKLLLEETPVIFGYFYDYLTATAKGVTGVQPTAMSQLFLEKASKA</sequence>
<organism evidence="5 6">
    <name type="scientific">Rhizobium loti</name>
    <name type="common">Mesorhizobium loti</name>
    <dbReference type="NCBI Taxonomy" id="381"/>
    <lineage>
        <taxon>Bacteria</taxon>
        <taxon>Pseudomonadati</taxon>
        <taxon>Pseudomonadota</taxon>
        <taxon>Alphaproteobacteria</taxon>
        <taxon>Hyphomicrobiales</taxon>
        <taxon>Phyllobacteriaceae</taxon>
        <taxon>Mesorhizobium</taxon>
    </lineage>
</organism>
<evidence type="ECO:0000256" key="1">
    <source>
        <dbReference type="ARBA" id="ARBA00004418"/>
    </source>
</evidence>
<evidence type="ECO:0000313" key="6">
    <source>
        <dbReference type="Proteomes" id="UP000053176"/>
    </source>
</evidence>
<dbReference type="InterPro" id="IPR030678">
    <property type="entry name" value="Peptide/Ni-bd"/>
</dbReference>
<evidence type="ECO:0000259" key="4">
    <source>
        <dbReference type="Pfam" id="PF00496"/>
    </source>
</evidence>
<reference evidence="5 6" key="1">
    <citation type="submission" date="2015-12" db="EMBL/GenBank/DDBJ databases">
        <title>Draft genome sequence of Mesorhizobium sp. UFLA 01-765, a multitolerant efficient symbiont and plant-growth promoting strain isolated from Zn-mining soil using Leucaena leucocephala as a trap plant.</title>
        <authorList>
            <person name="Rangel W.M."/>
            <person name="Thijs S."/>
            <person name="Longatti S.M."/>
            <person name="Moreira F.M."/>
            <person name="Weyens N."/>
            <person name="Vangronsveld J."/>
            <person name="Van Hamme J.D."/>
            <person name="Bottos E.M."/>
            <person name="Rineau F."/>
        </authorList>
    </citation>
    <scope>NUCLEOTIDE SEQUENCE [LARGE SCALE GENOMIC DNA]</scope>
    <source>
        <strain evidence="5 6">UFLA 01-765</strain>
    </source>
</reference>
<dbReference type="EMBL" id="LPWA01000121">
    <property type="protein sequence ID" value="KUM25167.1"/>
    <property type="molecule type" value="Genomic_DNA"/>
</dbReference>
<dbReference type="AlphaFoldDB" id="A0A101KQJ8"/>
<evidence type="ECO:0000313" key="5">
    <source>
        <dbReference type="EMBL" id="KUM25167.1"/>
    </source>
</evidence>
<dbReference type="PROSITE" id="PS01040">
    <property type="entry name" value="SBP_BACTERIAL_5"/>
    <property type="match status" value="1"/>
</dbReference>
<dbReference type="CDD" id="cd08503">
    <property type="entry name" value="PBP2_NikA_DppA_OppA_like_17"/>
    <property type="match status" value="1"/>
</dbReference>
<dbReference type="Gene3D" id="3.90.76.10">
    <property type="entry name" value="Dipeptide-binding Protein, Domain 1"/>
    <property type="match status" value="1"/>
</dbReference>